<dbReference type="AlphaFoldDB" id="A0A9P3GJ93"/>
<evidence type="ECO:0000313" key="1">
    <source>
        <dbReference type="EMBL" id="GJE95806.1"/>
    </source>
</evidence>
<keyword evidence="2" id="KW-1185">Reference proteome</keyword>
<dbReference type="Proteomes" id="UP000703269">
    <property type="component" value="Unassembled WGS sequence"/>
</dbReference>
<accession>A0A9P3GJ93</accession>
<gene>
    <name evidence="1" type="ORF">PsYK624_119940</name>
</gene>
<proteinExistence type="predicted"/>
<evidence type="ECO:0000313" key="2">
    <source>
        <dbReference type="Proteomes" id="UP000703269"/>
    </source>
</evidence>
<reference evidence="1 2" key="1">
    <citation type="submission" date="2021-08" db="EMBL/GenBank/DDBJ databases">
        <title>Draft Genome Sequence of Phanerochaete sordida strain YK-624.</title>
        <authorList>
            <person name="Mori T."/>
            <person name="Dohra H."/>
            <person name="Suzuki T."/>
            <person name="Kawagishi H."/>
            <person name="Hirai H."/>
        </authorList>
    </citation>
    <scope>NUCLEOTIDE SEQUENCE [LARGE SCALE GENOMIC DNA]</scope>
    <source>
        <strain evidence="1 2">YK-624</strain>
    </source>
</reference>
<comment type="caution">
    <text evidence="1">The sequence shown here is derived from an EMBL/GenBank/DDBJ whole genome shotgun (WGS) entry which is preliminary data.</text>
</comment>
<name>A0A9P3GJ93_9APHY</name>
<organism evidence="1 2">
    <name type="scientific">Phanerochaete sordida</name>
    <dbReference type="NCBI Taxonomy" id="48140"/>
    <lineage>
        <taxon>Eukaryota</taxon>
        <taxon>Fungi</taxon>
        <taxon>Dikarya</taxon>
        <taxon>Basidiomycota</taxon>
        <taxon>Agaricomycotina</taxon>
        <taxon>Agaricomycetes</taxon>
        <taxon>Polyporales</taxon>
        <taxon>Phanerochaetaceae</taxon>
        <taxon>Phanerochaete</taxon>
    </lineage>
</organism>
<dbReference type="EMBL" id="BPQB01000052">
    <property type="protein sequence ID" value="GJE95806.1"/>
    <property type="molecule type" value="Genomic_DNA"/>
</dbReference>
<protein>
    <submittedName>
        <fullName evidence="1">Uncharacterized protein</fullName>
    </submittedName>
</protein>
<sequence length="113" mass="12508">MNAAAAVLDDAFDLILDAGDDDDTYLRLLAPPVVWRLVIVATKPGLRCAVVFWGSLRNRLSASCVYGPQGHWRIRVRFIDRLQGMITCCAAWSSPSSDRLGTSAWRVCASVRR</sequence>